<dbReference type="AlphaFoldDB" id="U9SS84"/>
<evidence type="ECO:0000313" key="1">
    <source>
        <dbReference type="EMBL" id="ERZ98818.1"/>
    </source>
</evidence>
<proteinExistence type="predicted"/>
<reference evidence="1" key="1">
    <citation type="submission" date="2013-07" db="EMBL/GenBank/DDBJ databases">
        <title>The genome of an arbuscular mycorrhizal fungus provides insights into the evolution of the oldest plant symbiosis.</title>
        <authorList>
            <consortium name="DOE Joint Genome Institute"/>
            <person name="Tisserant E."/>
            <person name="Malbreil M."/>
            <person name="Kuo A."/>
            <person name="Kohler A."/>
            <person name="Symeonidi A."/>
            <person name="Balestrini R."/>
            <person name="Charron P."/>
            <person name="Duensing N."/>
            <person name="Frei-dit-Frey N."/>
            <person name="Gianinazzi-Pearson V."/>
            <person name="Gilbert B."/>
            <person name="Handa Y."/>
            <person name="Hijri M."/>
            <person name="Kaul R."/>
            <person name="Kawaguchi M."/>
            <person name="Krajinski F."/>
            <person name="Lammers P."/>
            <person name="Lapierre D."/>
            <person name="Masclaux F.G."/>
            <person name="Murat C."/>
            <person name="Morin E."/>
            <person name="Ndikumana S."/>
            <person name="Pagni M."/>
            <person name="Petitpierre D."/>
            <person name="Requena N."/>
            <person name="Rosikiewicz P."/>
            <person name="Riley R."/>
            <person name="Saito K."/>
            <person name="San Clemente H."/>
            <person name="Shapiro H."/>
            <person name="van Tuinen D."/>
            <person name="Becard G."/>
            <person name="Bonfante P."/>
            <person name="Paszkowski U."/>
            <person name="Shachar-Hill Y."/>
            <person name="Young J.P."/>
            <person name="Sanders I.R."/>
            <person name="Henrissat B."/>
            <person name="Rensing S.A."/>
            <person name="Grigoriev I.V."/>
            <person name="Corradi N."/>
            <person name="Roux C."/>
            <person name="Martin F."/>
        </authorList>
    </citation>
    <scope>NUCLEOTIDE SEQUENCE</scope>
    <source>
        <strain evidence="1">DAOM 197198</strain>
    </source>
</reference>
<gene>
    <name evidence="1" type="ORF">GLOINDRAFT_88290</name>
</gene>
<sequence length="167" mass="19158">MIKNQANIKYIALREESTRCHLAKYSGHLLLFNIAFYCKDAFVITSKNVANVFESIYNNPLNPPCGQAYASCSRDTIESKYYFPSLRSCLLIDDILTRNHTNRAPDSQRFPEPLVTSPNFPQHADHFEFCNIVATLVELTSLNHPFAFAFLKIPYYINNIISFIHSD</sequence>
<dbReference type="EMBL" id="KI298483">
    <property type="protein sequence ID" value="ERZ98818.1"/>
    <property type="molecule type" value="Genomic_DNA"/>
</dbReference>
<name>U9SS84_RHIID</name>
<organism evidence="1">
    <name type="scientific">Rhizophagus irregularis (strain DAOM 181602 / DAOM 197198 / MUCL 43194)</name>
    <name type="common">Arbuscular mycorrhizal fungus</name>
    <name type="synonym">Glomus intraradices</name>
    <dbReference type="NCBI Taxonomy" id="747089"/>
    <lineage>
        <taxon>Eukaryota</taxon>
        <taxon>Fungi</taxon>
        <taxon>Fungi incertae sedis</taxon>
        <taxon>Mucoromycota</taxon>
        <taxon>Glomeromycotina</taxon>
        <taxon>Glomeromycetes</taxon>
        <taxon>Glomerales</taxon>
        <taxon>Glomeraceae</taxon>
        <taxon>Rhizophagus</taxon>
    </lineage>
</organism>
<protein>
    <submittedName>
        <fullName evidence="1">Uncharacterized protein</fullName>
    </submittedName>
</protein>
<accession>U9SS84</accession>
<dbReference type="HOGENOM" id="CLU_1595418_0_0_1"/>